<keyword evidence="3" id="KW-0645">Protease</keyword>
<evidence type="ECO:0000256" key="3">
    <source>
        <dbReference type="ARBA" id="ARBA00022670"/>
    </source>
</evidence>
<dbReference type="KEGG" id="dax:FDQ92_04110"/>
<comment type="cofactor">
    <cofactor evidence="1">
        <name>Zn(2+)</name>
        <dbReference type="ChEBI" id="CHEBI:29105"/>
    </cofactor>
</comment>
<evidence type="ECO:0000256" key="11">
    <source>
        <dbReference type="SAM" id="MobiDB-lite"/>
    </source>
</evidence>
<dbReference type="GO" id="GO:0006508">
    <property type="term" value="P:proteolysis"/>
    <property type="evidence" value="ECO:0007669"/>
    <property type="project" value="UniProtKB-KW"/>
</dbReference>
<feature type="transmembrane region" description="Helical" evidence="12">
    <location>
        <begin position="511"/>
        <end position="532"/>
    </location>
</feature>
<evidence type="ECO:0000256" key="8">
    <source>
        <dbReference type="ARBA" id="ARBA00022989"/>
    </source>
</evidence>
<keyword evidence="5" id="KW-0479">Metal-binding</keyword>
<dbReference type="GO" id="GO:0004222">
    <property type="term" value="F:metalloendopeptidase activity"/>
    <property type="evidence" value="ECO:0007669"/>
    <property type="project" value="InterPro"/>
</dbReference>
<feature type="transmembrane region" description="Helical" evidence="12">
    <location>
        <begin position="416"/>
        <end position="437"/>
    </location>
</feature>
<reference evidence="14 15" key="2">
    <citation type="submission" date="2019-05" db="EMBL/GenBank/DDBJ databases">
        <authorList>
            <person name="Suflita J.M."/>
            <person name="Marks C.R."/>
        </authorList>
    </citation>
    <scope>NUCLEOTIDE SEQUENCE [LARGE SCALE GENOMIC DNA]</scope>
    <source>
        <strain evidence="14 15">ALDC</strain>
    </source>
</reference>
<dbReference type="SUPFAM" id="SSF48452">
    <property type="entry name" value="TPR-like"/>
    <property type="match status" value="1"/>
</dbReference>
<keyword evidence="15" id="KW-1185">Reference proteome</keyword>
<evidence type="ECO:0000256" key="12">
    <source>
        <dbReference type="SAM" id="Phobius"/>
    </source>
</evidence>
<reference evidence="14 15" key="1">
    <citation type="submission" date="2019-05" db="EMBL/GenBank/DDBJ databases">
        <title>The Complete Genome Sequence of the n-alkane-degrading Desulfoglaeba alkanexedens ALDC reveals multiple alkylsuccinate synthase gene clusters.</title>
        <authorList>
            <person name="Callaghan A.V."/>
            <person name="Davidova I.A."/>
            <person name="Duncan K.E."/>
            <person name="Morris B."/>
            <person name="McInerney M.J."/>
        </authorList>
    </citation>
    <scope>NUCLEOTIDE SEQUENCE [LARGE SCALE GENOMIC DNA]</scope>
    <source>
        <strain evidence="14 15">ALDC</strain>
    </source>
</reference>
<dbReference type="OrthoDB" id="255388at2"/>
<evidence type="ECO:0000313" key="15">
    <source>
        <dbReference type="Proteomes" id="UP000298602"/>
    </source>
</evidence>
<keyword evidence="2" id="KW-1003">Cell membrane</keyword>
<evidence type="ECO:0000256" key="1">
    <source>
        <dbReference type="ARBA" id="ARBA00001947"/>
    </source>
</evidence>
<keyword evidence="7" id="KW-0862">Zinc</keyword>
<feature type="transmembrane region" description="Helical" evidence="12">
    <location>
        <begin position="228"/>
        <end position="245"/>
    </location>
</feature>
<dbReference type="InterPro" id="IPR001915">
    <property type="entry name" value="Peptidase_M48"/>
</dbReference>
<dbReference type="PANTHER" id="PTHR43221">
    <property type="entry name" value="PROTEASE HTPX"/>
    <property type="match status" value="1"/>
</dbReference>
<dbReference type="Gene3D" id="3.30.2010.10">
    <property type="entry name" value="Metalloproteases ('zincins'), catalytic domain"/>
    <property type="match status" value="1"/>
</dbReference>
<keyword evidence="9" id="KW-0482">Metalloprotease</keyword>
<dbReference type="GO" id="GO:0046872">
    <property type="term" value="F:metal ion binding"/>
    <property type="evidence" value="ECO:0007669"/>
    <property type="project" value="UniProtKB-KW"/>
</dbReference>
<feature type="transmembrane region" description="Helical" evidence="12">
    <location>
        <begin position="265"/>
        <end position="284"/>
    </location>
</feature>
<evidence type="ECO:0000256" key="6">
    <source>
        <dbReference type="ARBA" id="ARBA00022801"/>
    </source>
</evidence>
<dbReference type="AlphaFoldDB" id="A0A4V1ERF2"/>
<feature type="transmembrane region" description="Helical" evidence="12">
    <location>
        <begin position="154"/>
        <end position="175"/>
    </location>
</feature>
<evidence type="ECO:0000259" key="13">
    <source>
        <dbReference type="Pfam" id="PF01435"/>
    </source>
</evidence>
<organism evidence="14 15">
    <name type="scientific">Desulfoglaeba alkanexedens ALDC</name>
    <dbReference type="NCBI Taxonomy" id="980445"/>
    <lineage>
        <taxon>Bacteria</taxon>
        <taxon>Pseudomonadati</taxon>
        <taxon>Thermodesulfobacteriota</taxon>
        <taxon>Syntrophobacteria</taxon>
        <taxon>Syntrophobacterales</taxon>
        <taxon>Syntrophobacteraceae</taxon>
        <taxon>Desulfoglaeba</taxon>
    </lineage>
</organism>
<dbReference type="Gene3D" id="1.25.40.10">
    <property type="entry name" value="Tetratricopeptide repeat domain"/>
    <property type="match status" value="1"/>
</dbReference>
<dbReference type="InterPro" id="IPR011990">
    <property type="entry name" value="TPR-like_helical_dom_sf"/>
</dbReference>
<sequence>MVGSGEKPPFGIHSPQPGGHPGNSLSDETRPRSRPRKPGGEPFPSAATKGLPRRARTSPRRPGGATRRSPGRAPQRLMYGQLLTFIVALLLFTIQEPGTEAIRPPIQTLSFVLAVFALFVLVCHLAFKPLNRALERGVSLAWASVLYHRVQMRLSVTALGALALDVYVFNIKAYFQSIPGFGRSFTLTGLIGLGLYLLHLAVVWFWAHPAHEKIHGATTRRGAFIKDHLSFHSALLIPWLLIALLSDALQFVRLPDLLLSEIGQILFFGLAFSLFLCFAPWLVVRLWGCEPLPPSPVLDELKRFCACHRFNIGDFLLWPLYGGDHLTAAVMGVLPRLRYILVTRGLLRLLSVDELKAVAAHEMGHVRHYHAFFYLVLFLCYAYLSSSYHDIILLLLLKQEPVLQWVLSSESSGQSLFSLVYSVPVIAMMVVYFRYCFGFFLRNSERQADLHAMRLIGHPFTLITSLQKIAIESGHIEDLPSWHHFSIRERIEFLSAAYENPELVRRHNRKLFGTAAVFITAVTLIASLGNGIRESETVQSWRHEVQLRVLEHQLNLQPGSPELYMAYSGMLIEEKRFDQARIILERAMEKEPEHPGVLNNLAWLYATAPPPLFDPQRALQLALKAATLKPEPYILDTLAECYYVNGLYREALVAIRHAISQKPEKMDYYLKQEKKFRKALEDSRRERSRG</sequence>
<evidence type="ECO:0000256" key="10">
    <source>
        <dbReference type="ARBA" id="ARBA00023136"/>
    </source>
</evidence>
<evidence type="ECO:0000256" key="7">
    <source>
        <dbReference type="ARBA" id="ARBA00022833"/>
    </source>
</evidence>
<dbReference type="PANTHER" id="PTHR43221:SF2">
    <property type="entry name" value="PROTEASE HTPX HOMOLOG"/>
    <property type="match status" value="1"/>
</dbReference>
<dbReference type="Pfam" id="PF01435">
    <property type="entry name" value="Peptidase_M48"/>
    <property type="match status" value="1"/>
</dbReference>
<keyword evidence="4 12" id="KW-0812">Transmembrane</keyword>
<gene>
    <name evidence="14" type="ORF">FDQ92_04110</name>
</gene>
<evidence type="ECO:0000256" key="2">
    <source>
        <dbReference type="ARBA" id="ARBA00022475"/>
    </source>
</evidence>
<evidence type="ECO:0000256" key="4">
    <source>
        <dbReference type="ARBA" id="ARBA00022692"/>
    </source>
</evidence>
<name>A0A4V1ERF2_9BACT</name>
<feature type="transmembrane region" description="Helical" evidence="12">
    <location>
        <begin position="106"/>
        <end position="127"/>
    </location>
</feature>
<keyword evidence="8 12" id="KW-1133">Transmembrane helix</keyword>
<evidence type="ECO:0000313" key="14">
    <source>
        <dbReference type="EMBL" id="QCQ21431.1"/>
    </source>
</evidence>
<evidence type="ECO:0000256" key="5">
    <source>
        <dbReference type="ARBA" id="ARBA00022723"/>
    </source>
</evidence>
<accession>A0A4V1ERF2</accession>
<keyword evidence="6" id="KW-0378">Hydrolase</keyword>
<dbReference type="CDD" id="cd07345">
    <property type="entry name" value="M48A_Ste24p-like"/>
    <property type="match status" value="1"/>
</dbReference>
<feature type="transmembrane region" description="Helical" evidence="12">
    <location>
        <begin position="187"/>
        <end position="207"/>
    </location>
</feature>
<evidence type="ECO:0000256" key="9">
    <source>
        <dbReference type="ARBA" id="ARBA00023049"/>
    </source>
</evidence>
<proteinExistence type="predicted"/>
<feature type="domain" description="Peptidase M48" evidence="13">
    <location>
        <begin position="325"/>
        <end position="495"/>
    </location>
</feature>
<keyword evidence="10 12" id="KW-0472">Membrane</keyword>
<feature type="region of interest" description="Disordered" evidence="11">
    <location>
        <begin position="1"/>
        <end position="73"/>
    </location>
</feature>
<feature type="transmembrane region" description="Helical" evidence="12">
    <location>
        <begin position="77"/>
        <end position="94"/>
    </location>
</feature>
<dbReference type="EMBL" id="CP040098">
    <property type="protein sequence ID" value="QCQ21431.1"/>
    <property type="molecule type" value="Genomic_DNA"/>
</dbReference>
<dbReference type="InterPro" id="IPR050083">
    <property type="entry name" value="HtpX_protease"/>
</dbReference>
<feature type="transmembrane region" description="Helical" evidence="12">
    <location>
        <begin position="371"/>
        <end position="396"/>
    </location>
</feature>
<protein>
    <recommendedName>
        <fullName evidence="13">Peptidase M48 domain-containing protein</fullName>
    </recommendedName>
</protein>
<dbReference type="Proteomes" id="UP000298602">
    <property type="component" value="Chromosome"/>
</dbReference>